<dbReference type="Pfam" id="PF12774">
    <property type="entry name" value="AAA_6"/>
    <property type="match status" value="1"/>
</dbReference>
<reference evidence="21" key="1">
    <citation type="journal article" date="2023" name="IScience">
        <title>Live-bearing cockroach genome reveals convergent evolutionary mechanisms linked to viviparity in insects and beyond.</title>
        <authorList>
            <person name="Fouks B."/>
            <person name="Harrison M.C."/>
            <person name="Mikhailova A.A."/>
            <person name="Marchal E."/>
            <person name="English S."/>
            <person name="Carruthers M."/>
            <person name="Jennings E.C."/>
            <person name="Chiamaka E.L."/>
            <person name="Frigard R.A."/>
            <person name="Pippel M."/>
            <person name="Attardo G.M."/>
            <person name="Benoit J.B."/>
            <person name="Bornberg-Bauer E."/>
            <person name="Tobe S.S."/>
        </authorList>
    </citation>
    <scope>NUCLEOTIDE SEQUENCE</scope>
    <source>
        <strain evidence="21">Stay&amp;Tobe</strain>
    </source>
</reference>
<feature type="domain" description="Dynein heavy chain 3 AAA+ lid" evidence="20">
    <location>
        <begin position="960"/>
        <end position="1056"/>
    </location>
</feature>
<dbReference type="Pfam" id="PF17852">
    <property type="entry name" value="Dynein_AAA_lid"/>
    <property type="match status" value="1"/>
</dbReference>
<dbReference type="Gene3D" id="3.40.50.300">
    <property type="entry name" value="P-loop containing nucleotide triphosphate hydrolases"/>
    <property type="match status" value="4"/>
</dbReference>
<evidence type="ECO:0000259" key="16">
    <source>
        <dbReference type="Pfam" id="PF12777"/>
    </source>
</evidence>
<comment type="subcellular location">
    <subcellularLocation>
        <location evidence="1">Cytoplasm</location>
        <location evidence="1">Cytoskeleton</location>
        <location evidence="1">Cilium axoneme</location>
    </subcellularLocation>
</comment>
<organism evidence="21 22">
    <name type="scientific">Diploptera punctata</name>
    <name type="common">Pacific beetle cockroach</name>
    <dbReference type="NCBI Taxonomy" id="6984"/>
    <lineage>
        <taxon>Eukaryota</taxon>
        <taxon>Metazoa</taxon>
        <taxon>Ecdysozoa</taxon>
        <taxon>Arthropoda</taxon>
        <taxon>Hexapoda</taxon>
        <taxon>Insecta</taxon>
        <taxon>Pterygota</taxon>
        <taxon>Neoptera</taxon>
        <taxon>Polyneoptera</taxon>
        <taxon>Dictyoptera</taxon>
        <taxon>Blattodea</taxon>
        <taxon>Blaberoidea</taxon>
        <taxon>Blaberidae</taxon>
        <taxon>Diplopterinae</taxon>
        <taxon>Diploptera</taxon>
    </lineage>
</organism>
<keyword evidence="9" id="KW-0969">Cilium</keyword>
<dbReference type="InterPro" id="IPR024743">
    <property type="entry name" value="Dynein_HC_stalk"/>
</dbReference>
<feature type="coiled-coil region" evidence="13">
    <location>
        <begin position="1590"/>
        <end position="1638"/>
    </location>
</feature>
<keyword evidence="14" id="KW-1133">Transmembrane helix</keyword>
<protein>
    <recommendedName>
        <fullName evidence="23">Dynein beta chain, ciliary</fullName>
    </recommendedName>
</protein>
<dbReference type="GO" id="GO:0045505">
    <property type="term" value="F:dynein intermediate chain binding"/>
    <property type="evidence" value="ECO:0007669"/>
    <property type="project" value="InterPro"/>
</dbReference>
<evidence type="ECO:0000256" key="2">
    <source>
        <dbReference type="ARBA" id="ARBA00008887"/>
    </source>
</evidence>
<evidence type="ECO:0000256" key="3">
    <source>
        <dbReference type="ARBA" id="ARBA00022490"/>
    </source>
</evidence>
<dbReference type="FunFam" id="1.20.920.30:FF:000003">
    <property type="entry name" value="Dynein axonemal heavy chain 17"/>
    <property type="match status" value="1"/>
</dbReference>
<dbReference type="Gene3D" id="1.20.920.30">
    <property type="match status" value="1"/>
</dbReference>
<dbReference type="GO" id="GO:0005874">
    <property type="term" value="C:microtubule"/>
    <property type="evidence" value="ECO:0007669"/>
    <property type="project" value="UniProtKB-KW"/>
</dbReference>
<evidence type="ECO:0000256" key="6">
    <source>
        <dbReference type="ARBA" id="ARBA00022840"/>
    </source>
</evidence>
<keyword evidence="3" id="KW-0963">Cytoplasm</keyword>
<dbReference type="Pfam" id="PF12775">
    <property type="entry name" value="AAA_7"/>
    <property type="match status" value="1"/>
</dbReference>
<evidence type="ECO:0000256" key="9">
    <source>
        <dbReference type="ARBA" id="ARBA00023069"/>
    </source>
</evidence>
<dbReference type="Gene3D" id="1.20.58.1120">
    <property type="match status" value="1"/>
</dbReference>
<dbReference type="FunFam" id="1.10.8.710:FF:000002">
    <property type="entry name" value="dynein heavy chain 17, axonemal"/>
    <property type="match status" value="1"/>
</dbReference>
<keyword evidence="8 13" id="KW-0175">Coiled coil</keyword>
<dbReference type="InterPro" id="IPR027417">
    <property type="entry name" value="P-loop_NTPase"/>
</dbReference>
<keyword evidence="11" id="KW-0206">Cytoskeleton</keyword>
<name>A0AAD8EQS9_DIPPU</name>
<dbReference type="FunFam" id="1.20.58.1120:FF:000002">
    <property type="entry name" value="Dynein heavy chain 9, axonemal"/>
    <property type="match status" value="1"/>
</dbReference>
<keyword evidence="10" id="KW-0505">Motor protein</keyword>
<dbReference type="InterPro" id="IPR041466">
    <property type="entry name" value="Dynein_AAA5_ext"/>
</dbReference>
<keyword evidence="5" id="KW-0547">Nucleotide-binding</keyword>
<feature type="domain" description="Dynein heavy chain coiled coil stalk" evidence="16">
    <location>
        <begin position="1377"/>
        <end position="1718"/>
    </location>
</feature>
<dbReference type="InterPro" id="IPR026983">
    <property type="entry name" value="DHC"/>
</dbReference>
<dbReference type="InterPro" id="IPR041589">
    <property type="entry name" value="DNAH3_AAA_lid_1"/>
</dbReference>
<evidence type="ECO:0000256" key="10">
    <source>
        <dbReference type="ARBA" id="ARBA00023175"/>
    </source>
</evidence>
<evidence type="ECO:0000259" key="20">
    <source>
        <dbReference type="Pfam" id="PF17857"/>
    </source>
</evidence>
<evidence type="ECO:0000256" key="12">
    <source>
        <dbReference type="ARBA" id="ARBA00023273"/>
    </source>
</evidence>
<feature type="transmembrane region" description="Helical" evidence="14">
    <location>
        <begin position="267"/>
        <end position="286"/>
    </location>
</feature>
<keyword evidence="22" id="KW-1185">Reference proteome</keyword>
<dbReference type="FunFam" id="3.40.50.300:FF:000219">
    <property type="entry name" value="Dynein axonemal heavy chain 17"/>
    <property type="match status" value="1"/>
</dbReference>
<evidence type="ECO:0000259" key="18">
    <source>
        <dbReference type="Pfam" id="PF12781"/>
    </source>
</evidence>
<feature type="domain" description="Dynein heavy chain ATP-binding dynein motor region" evidence="18">
    <location>
        <begin position="1745"/>
        <end position="1849"/>
    </location>
</feature>
<dbReference type="GO" id="GO:0030286">
    <property type="term" value="C:dynein complex"/>
    <property type="evidence" value="ECO:0007669"/>
    <property type="project" value="UniProtKB-KW"/>
</dbReference>
<keyword evidence="14" id="KW-0812">Transmembrane</keyword>
<dbReference type="GO" id="GO:0005930">
    <property type="term" value="C:axoneme"/>
    <property type="evidence" value="ECO:0007669"/>
    <property type="project" value="UniProtKB-SubCell"/>
</dbReference>
<evidence type="ECO:0000256" key="14">
    <source>
        <dbReference type="SAM" id="Phobius"/>
    </source>
</evidence>
<evidence type="ECO:0000259" key="19">
    <source>
        <dbReference type="Pfam" id="PF17852"/>
    </source>
</evidence>
<keyword evidence="4" id="KW-0493">Microtubule</keyword>
<gene>
    <name evidence="21" type="ORF">L9F63_010628</name>
</gene>
<dbReference type="SUPFAM" id="SSF52540">
    <property type="entry name" value="P-loop containing nucleoside triphosphate hydrolases"/>
    <property type="match status" value="4"/>
</dbReference>
<dbReference type="Gene3D" id="1.10.472.130">
    <property type="match status" value="1"/>
</dbReference>
<dbReference type="InterPro" id="IPR035699">
    <property type="entry name" value="AAA_6"/>
</dbReference>
<comment type="similarity">
    <text evidence="2">Belongs to the dynein heavy chain family.</text>
</comment>
<evidence type="ECO:0000259" key="17">
    <source>
        <dbReference type="Pfam" id="PF12780"/>
    </source>
</evidence>
<keyword evidence="14" id="KW-0472">Membrane</keyword>
<dbReference type="FunFam" id="1.20.920.20:FF:000003">
    <property type="entry name" value="Dynein axonemal heavy chain 17"/>
    <property type="match status" value="1"/>
</dbReference>
<evidence type="ECO:0000256" key="5">
    <source>
        <dbReference type="ARBA" id="ARBA00022741"/>
    </source>
</evidence>
<dbReference type="Pfam" id="PF17857">
    <property type="entry name" value="AAA_lid_1"/>
    <property type="match status" value="1"/>
</dbReference>
<evidence type="ECO:0000313" key="22">
    <source>
        <dbReference type="Proteomes" id="UP001233999"/>
    </source>
</evidence>
<dbReference type="InterPro" id="IPR043157">
    <property type="entry name" value="Dynein_AAA1S"/>
</dbReference>
<evidence type="ECO:0000256" key="4">
    <source>
        <dbReference type="ARBA" id="ARBA00022701"/>
    </source>
</evidence>
<dbReference type="EMBL" id="JASPKZ010001197">
    <property type="protein sequence ID" value="KAJ9598679.1"/>
    <property type="molecule type" value="Genomic_DNA"/>
</dbReference>
<dbReference type="FunFam" id="3.40.50.300:FF:001810">
    <property type="entry name" value="Cytoplasmic dynein 2 heavy chain 1"/>
    <property type="match status" value="1"/>
</dbReference>
<dbReference type="FunFam" id="3.40.50.300:FF:000945">
    <property type="entry name" value="Dynein axonemal heavy chain 9"/>
    <property type="match status" value="1"/>
</dbReference>
<dbReference type="Pfam" id="PF12780">
    <property type="entry name" value="AAA_8"/>
    <property type="match status" value="1"/>
</dbReference>
<evidence type="ECO:0008006" key="23">
    <source>
        <dbReference type="Google" id="ProtNLM"/>
    </source>
</evidence>
<sequence>MRRTVRHYFGEAVLTYEDSPREKWIFDYPAQVSLCGTQIWWTTEVNIAFARLDEGYENAIKDYNKKQINQLNTLISLLLGDLTNEDRQKIMTICTIDVHSRDVVGKMIVAKVDNAAAFQWQSQLRHRWNEKLYDCFCNICDAEFRYAYEYLGNTPRLVITPLTDRCYITLTQSLHLIMGGAPAGPAGTGKTETTKDLGRAMGIMVYVFNCSEQMDYKSCENVYKGLAQTGAWGCFDEFNRISVEVLSVVAVQVKTILDAIKNKKAKFNFFGALITLVPTVGLFITMNPGYAGRAELPENLKALFRPCAMVVPDFELICEIMLVAEGFQDARLLARKFITLYTLCRELLSKQDHYDWGLRAIKSVLVVAGALKIKNRGRPEDQVLMRALRDFNIPKIVTDDVPVFMGLIGDLFPALDVPRKRDFDFEKMVKQACIDLQLQPEDNFILKIVQLEELLAVRHSVFIVGNAGTGKTMVWRTLFKTYQNQKRKPVYNDLNPKAVTNNELFGIINPATREWKDEQANMSGDGPKWIMLDGDIDPMWIESLNTVMDDNKVLTLASNERIALTKMMRLLFEIASLRTATPATVSRAGILYINPQDLGWNPFVTSWIDRRELQSEKANLTILFDKYVPPCLEVCRTRFKKITPIAEISHIQMLCHLLECLLTPTNVPVDCPKEWYEIYFVFACIWAFGAGWHRKDKALVDYRVEFTKWWTNEFKTVKIPAQGTVFNYYIDHETKKFNSWNDLVKDFELDYDIPLQASLVSTSDTTCIRYFMDILLEKKLPVMLVGTAGTGKSVIVNEKLLSLPDSYAVTNVPFNFYTTSEMLQRVLEKPLEKKAGRNFGPPGNKTMVYFIDDMNMPEVDLYGTVQPHTLIRQYMDYGHWYDRVKLQLKDIHNCQFVSCMNPTAGSFTINPRLQRHFCVFAVNFPTIEPLTRIYTLILSQHLSNPILKFPPVLSRVASQLVNAALTLHQKIAQVFLPTAIKFHYVFNLRDLSNVFQGILYTTAECLPNPTALVRLWIHEAYRVYGDKLVDFNDIDNFNKLVIEIYKKTGFEDIEDADVFEKPIIFCHFAEGIGENKYLPIKSWDHLSKLLEEGLSQYNDLVAAMNLVLFEDAMYHVCRINRILEAPRGNALLVGVGGSGKQSLSRLSAFISSLEVFQIQLRKGYSIQDMKGDLSGLYKKAGLKSLGIVFLMTDAQVAEERFLVLVNDMLASGEIPELFPDDEVDNIVNALRNEVKSFGLVDSKENCWRFFIDRVRRQMKIVLCFSPVGSTLRIRSRKFPAVTNCTAIDWFHEWPQEALESVSARFLEEIEDLPEQLQRSVSLFMAYVHTSVNTMSQTYLENEKRYNYTTPKTFLEQINLYGKLLSAKTNDLKGRIVRLVNGLEKLRTTAAQVDDLKVILAEQEIELNEKNLAADQLIQVVGIETEKVSKEKAFAAEEEKKVRVIEEDVSVKQKVCAEDLRKAEPALIAAQKALNTLNKTNLTELKSFGSPPAAVVNVTAAVLVLFSPKGHIPKDRSWKACKMMMGKVDSFLDNLINYAKEDIQPDVYKAVQFSKDPEFVPEKIESKSYAAAGLCAWVINIIKFFDVYVVVEPKRRALNQANAELAAARERLKFLNGQIASLEEQLAVLTAEFQAATEAKLKCQAEADATANTIDLANRLVNGLASENVRWRQSVQDYKDQLVTLPGDILMVTAFISYVGCFTRVYRIDLQKKYWEPFIKTLVPAIPMTPDIDPMELLTDDAQIAQWNNEGLPNDRMSAENATVLTNSERWPLMIDPQLQGIKWIKNKYGSELKVIRLSHKNYLDIIEFALSEGLTVLLENIGETVDAVLDPLLGRNLIKKGRAIKIGDKRNGF</sequence>
<dbReference type="GO" id="GO:0051959">
    <property type="term" value="F:dynein light intermediate chain binding"/>
    <property type="evidence" value="ECO:0007669"/>
    <property type="project" value="InterPro"/>
</dbReference>
<dbReference type="Gene3D" id="1.20.920.20">
    <property type="match status" value="1"/>
</dbReference>
<reference evidence="21" key="2">
    <citation type="submission" date="2023-05" db="EMBL/GenBank/DDBJ databases">
        <authorList>
            <person name="Fouks B."/>
        </authorList>
    </citation>
    <scope>NUCLEOTIDE SEQUENCE</scope>
    <source>
        <strain evidence="21">Stay&amp;Tobe</strain>
        <tissue evidence="21">Testes</tissue>
    </source>
</reference>
<dbReference type="Pfam" id="PF12781">
    <property type="entry name" value="AAA_9"/>
    <property type="match status" value="1"/>
</dbReference>
<comment type="caution">
    <text evidence="21">The sequence shown here is derived from an EMBL/GenBank/DDBJ whole genome shotgun (WGS) entry which is preliminary data.</text>
</comment>
<feature type="domain" description="Dynein heavy chain AAA 5 extension" evidence="19">
    <location>
        <begin position="622"/>
        <end position="742"/>
    </location>
</feature>
<evidence type="ECO:0000256" key="13">
    <source>
        <dbReference type="SAM" id="Coils"/>
    </source>
</evidence>
<evidence type="ECO:0000256" key="7">
    <source>
        <dbReference type="ARBA" id="ARBA00023017"/>
    </source>
</evidence>
<dbReference type="GO" id="GO:0005524">
    <property type="term" value="F:ATP binding"/>
    <property type="evidence" value="ECO:0007669"/>
    <property type="project" value="UniProtKB-KW"/>
</dbReference>
<dbReference type="Proteomes" id="UP001233999">
    <property type="component" value="Unassembled WGS sequence"/>
</dbReference>
<accession>A0AAD8EQS9</accession>
<dbReference type="GO" id="GO:0007018">
    <property type="term" value="P:microtubule-based movement"/>
    <property type="evidence" value="ECO:0007669"/>
    <property type="project" value="InterPro"/>
</dbReference>
<feature type="domain" description="Dynein heavy chain hydrolytic ATP-binding dynein motor region" evidence="15">
    <location>
        <begin position="146"/>
        <end position="472"/>
    </location>
</feature>
<evidence type="ECO:0000256" key="1">
    <source>
        <dbReference type="ARBA" id="ARBA00004430"/>
    </source>
</evidence>
<dbReference type="PANTHER" id="PTHR45703:SF8">
    <property type="entry name" value="DYNEINS HEAVY CHAIN"/>
    <property type="match status" value="1"/>
</dbReference>
<evidence type="ECO:0000259" key="15">
    <source>
        <dbReference type="Pfam" id="PF12774"/>
    </source>
</evidence>
<proteinExistence type="inferred from homology"/>
<keyword evidence="12" id="KW-0966">Cell projection</keyword>
<feature type="domain" description="Dynein heavy chain AAA module D4" evidence="17">
    <location>
        <begin position="1104"/>
        <end position="1363"/>
    </location>
</feature>
<dbReference type="FunFam" id="1.10.472.130:FF:000001">
    <property type="entry name" value="Dynein, axonemal, heavy chain 9"/>
    <property type="match status" value="1"/>
</dbReference>
<dbReference type="InterPro" id="IPR024317">
    <property type="entry name" value="Dynein_heavy_chain_D4_dom"/>
</dbReference>
<dbReference type="PANTHER" id="PTHR45703">
    <property type="entry name" value="DYNEIN HEAVY CHAIN"/>
    <property type="match status" value="1"/>
</dbReference>
<dbReference type="Pfam" id="PF12777">
    <property type="entry name" value="MT"/>
    <property type="match status" value="1"/>
</dbReference>
<dbReference type="Gene3D" id="1.10.8.710">
    <property type="match status" value="1"/>
</dbReference>
<keyword evidence="7" id="KW-0243">Dynein</keyword>
<evidence type="ECO:0000256" key="11">
    <source>
        <dbReference type="ARBA" id="ARBA00023212"/>
    </source>
</evidence>
<keyword evidence="6" id="KW-0067">ATP-binding</keyword>
<evidence type="ECO:0000256" key="8">
    <source>
        <dbReference type="ARBA" id="ARBA00023054"/>
    </source>
</evidence>
<dbReference type="InterPro" id="IPR035706">
    <property type="entry name" value="AAA_9"/>
</dbReference>
<evidence type="ECO:0000313" key="21">
    <source>
        <dbReference type="EMBL" id="KAJ9598679.1"/>
    </source>
</evidence>